<dbReference type="SUPFAM" id="SSF52540">
    <property type="entry name" value="P-loop containing nucleoside triphosphate hydrolases"/>
    <property type="match status" value="1"/>
</dbReference>
<evidence type="ECO:0000313" key="2">
    <source>
        <dbReference type="EMBL" id="CAA9226830.1"/>
    </source>
</evidence>
<reference evidence="2" key="1">
    <citation type="submission" date="2020-02" db="EMBL/GenBank/DDBJ databases">
        <authorList>
            <person name="Meier V. D."/>
        </authorList>
    </citation>
    <scope>NUCLEOTIDE SEQUENCE</scope>
    <source>
        <strain evidence="2">AVDCRST_MAG10</strain>
    </source>
</reference>
<dbReference type="GO" id="GO:0005524">
    <property type="term" value="F:ATP binding"/>
    <property type="evidence" value="ECO:0007669"/>
    <property type="project" value="InterPro"/>
</dbReference>
<dbReference type="EMBL" id="CADCTB010000062">
    <property type="protein sequence ID" value="CAA9226830.1"/>
    <property type="molecule type" value="Genomic_DNA"/>
</dbReference>
<dbReference type="Pfam" id="PF02374">
    <property type="entry name" value="ArsA_ATPase"/>
    <property type="match status" value="1"/>
</dbReference>
<feature type="domain" description="ArsA/GET3 Anion-transporting ATPase-like" evidence="1">
    <location>
        <begin position="14"/>
        <end position="279"/>
    </location>
</feature>
<accession>A0A6J4HLR9</accession>
<keyword evidence="2" id="KW-0378">Hydrolase</keyword>
<organism evidence="2">
    <name type="scientific">uncultured Acidimicrobiales bacterium</name>
    <dbReference type="NCBI Taxonomy" id="310071"/>
    <lineage>
        <taxon>Bacteria</taxon>
        <taxon>Bacillati</taxon>
        <taxon>Actinomycetota</taxon>
        <taxon>Acidimicrobiia</taxon>
        <taxon>Acidimicrobiales</taxon>
        <taxon>environmental samples</taxon>
    </lineage>
</organism>
<dbReference type="Gene3D" id="3.40.50.300">
    <property type="entry name" value="P-loop containing nucleotide triphosphate hydrolases"/>
    <property type="match status" value="1"/>
</dbReference>
<dbReference type="AlphaFoldDB" id="A0A6J4HLR9"/>
<dbReference type="InterPro" id="IPR016300">
    <property type="entry name" value="ATPase_ArsA/GET3"/>
</dbReference>
<gene>
    <name evidence="2" type="ORF">AVDCRST_MAG10-975</name>
</gene>
<dbReference type="GO" id="GO:0016887">
    <property type="term" value="F:ATP hydrolysis activity"/>
    <property type="evidence" value="ECO:0007669"/>
    <property type="project" value="InterPro"/>
</dbReference>
<dbReference type="InterPro" id="IPR025723">
    <property type="entry name" value="ArsA/GET3_ATPase-like"/>
</dbReference>
<dbReference type="PANTHER" id="PTHR10803:SF26">
    <property type="entry name" value="ANION TRANSPORTER ATPASE-RELATED"/>
    <property type="match status" value="1"/>
</dbReference>
<dbReference type="InterPro" id="IPR027417">
    <property type="entry name" value="P-loop_NTPase"/>
</dbReference>
<dbReference type="CDD" id="cd02035">
    <property type="entry name" value="ArsA"/>
    <property type="match status" value="1"/>
</dbReference>
<proteinExistence type="predicted"/>
<evidence type="ECO:0000259" key="1">
    <source>
        <dbReference type="Pfam" id="PF02374"/>
    </source>
</evidence>
<dbReference type="PANTHER" id="PTHR10803">
    <property type="entry name" value="ARSENICAL PUMP-DRIVING ATPASE ARSENITE-TRANSLOCATING ATPASE"/>
    <property type="match status" value="1"/>
</dbReference>
<sequence length="349" mass="38122">MAPPFTNLVVQSDILVCCGPGGVGKTTVAAALAVEGARRGRRTVVVTIDPAKRLADALGLDDLTDTPRRIDGDWPGELWALMLDPRSTFDGLVTRYAPEPGQAETILANRFYRNIAGALSGTQEYMAMEKLFELHNDERFDLVVVDTPPTRNALEFVDAPRRLTRLLDNRLFRLLMMPARTGFRAVNLATQAFLRTIGKVVGSEVVSDAVTFFQAFEGMEDGFRQRAQGVQDLLKSPCTAFVLVTSPRRDAARETEFFAEKLGEAGIDVEALIVNRMHPRFAAVEVVSDPTLAPLYRNLSDLGRLSDGEEAHVAALAQRVGAPAVRVPELETDVHDLPGLARVAAHVFG</sequence>
<protein>
    <submittedName>
        <fullName evidence="2">Arsenical pump-driving ATPase TEMP</fullName>
        <ecNumber evidence="2">3.6.3.16</ecNumber>
    </submittedName>
</protein>
<dbReference type="EC" id="3.6.3.16" evidence="2"/>
<name>A0A6J4HLR9_9ACTN</name>